<reference evidence="16" key="1">
    <citation type="submission" date="2018-11" db="EMBL/GenBank/DDBJ databases">
        <authorList>
            <consortium name="Genoscope - CEA"/>
            <person name="William W."/>
        </authorList>
    </citation>
    <scope>NUCLEOTIDE SEQUENCE</scope>
</reference>
<gene>
    <name evidence="16" type="ORF">BOLC7T42728H</name>
</gene>
<keyword evidence="8 12" id="KW-1015">Disulfide bond</keyword>
<keyword evidence="9" id="KW-0325">Glycoprotein</keyword>
<dbReference type="CDD" id="cd02995">
    <property type="entry name" value="PDI_a_PDI_a'_C"/>
    <property type="match status" value="1"/>
</dbReference>
<dbReference type="NCBIfam" id="TIGR01130">
    <property type="entry name" value="ER_PDI_fam"/>
    <property type="match status" value="1"/>
</dbReference>
<dbReference type="PROSITE" id="PS00194">
    <property type="entry name" value="THIOREDOXIN_1"/>
    <property type="match status" value="2"/>
</dbReference>
<dbReference type="GO" id="GO:0003756">
    <property type="term" value="F:protein disulfide isomerase activity"/>
    <property type="evidence" value="ECO:0007669"/>
    <property type="project" value="UniProtKB-EC"/>
</dbReference>
<evidence type="ECO:0000256" key="1">
    <source>
        <dbReference type="ARBA" id="ARBA00001182"/>
    </source>
</evidence>
<keyword evidence="10 14" id="KW-0413">Isomerase</keyword>
<evidence type="ECO:0000256" key="6">
    <source>
        <dbReference type="ARBA" id="ARBA00022737"/>
    </source>
</evidence>
<evidence type="ECO:0000313" key="16">
    <source>
        <dbReference type="EMBL" id="VDD37168.1"/>
    </source>
</evidence>
<dbReference type="PRINTS" id="PR00421">
    <property type="entry name" value="THIOREDOXIN"/>
</dbReference>
<evidence type="ECO:0000256" key="12">
    <source>
        <dbReference type="PIRSR" id="PIRSR605792-51"/>
    </source>
</evidence>
<dbReference type="Gene3D" id="3.40.30.10">
    <property type="entry name" value="Glutaredoxin"/>
    <property type="match status" value="4"/>
</dbReference>
<sequence>MAMRRGYALFSILVLLSLLASSGSVRSEERETKEFVLTLDHSNFTDTINKHDFIVVEFYAPWCGHCKQLAPEYEKAASELSSNVPPVVLAKIDASEETNKEFATKYEVQGFPTIKIFRNRGKAVQEYKGPREADGIVSYLKKQSGPASFEIKSPDDATEVVGDKKVVVVGVFPKLAAPEFDSFLATAEKLRSDYDFAHTSDAKLLPRGESVTGPVVRLFKPFDELFVDSKDFDGEALEKFVKESSIPLITVFDKDPNNHPYVIKFFDSPNTKAMFFIDFTGESAETLKSKYREVATSNKGEGLSFLLGDAENSQGAFQYFGLEESQVPLIIIQTADDKKYLKTNVEVDQIGSWIKDFKDGKVPPHKKSQPIPTENNEPVKVVVGESLDDMVFNSGKNVLLEFYAPWCGHCQKLVPILDEVAVSYQNDPSVVIAKLDATANDFPRDTFDVKGFPTIYFRSASGNVVLYEGDRTKEDFISFIDKNKDTAGETKAEEKTTEAAKDEL</sequence>
<comment type="similarity">
    <text evidence="3 13">Belongs to the protein disulfide isomerase family.</text>
</comment>
<dbReference type="PANTHER" id="PTHR18929:SF132">
    <property type="entry name" value="PROTEIN DISULFIDE-ISOMERASE A3"/>
    <property type="match status" value="1"/>
</dbReference>
<accession>A0A3P6EBX4</accession>
<keyword evidence="5 14" id="KW-0732">Signal</keyword>
<keyword evidence="11 12" id="KW-0676">Redox-active center</keyword>
<evidence type="ECO:0000256" key="9">
    <source>
        <dbReference type="ARBA" id="ARBA00023180"/>
    </source>
</evidence>
<dbReference type="FunFam" id="3.40.30.10:FF:000150">
    <property type="entry name" value="Protein disulfide-isomerase"/>
    <property type="match status" value="1"/>
</dbReference>
<dbReference type="PROSITE" id="PS51352">
    <property type="entry name" value="THIOREDOXIN_2"/>
    <property type="match status" value="2"/>
</dbReference>
<evidence type="ECO:0000256" key="13">
    <source>
        <dbReference type="RuleBase" id="RU004208"/>
    </source>
</evidence>
<dbReference type="EMBL" id="LR031876">
    <property type="protein sequence ID" value="VDD37168.1"/>
    <property type="molecule type" value="Genomic_DNA"/>
</dbReference>
<evidence type="ECO:0000256" key="4">
    <source>
        <dbReference type="ARBA" id="ARBA00012723"/>
    </source>
</evidence>
<dbReference type="CDD" id="cd02981">
    <property type="entry name" value="PDI_b_family"/>
    <property type="match status" value="1"/>
</dbReference>
<dbReference type="NCBIfam" id="TIGR01126">
    <property type="entry name" value="pdi_dom"/>
    <property type="match status" value="1"/>
</dbReference>
<dbReference type="InterPro" id="IPR005788">
    <property type="entry name" value="PDI_thioredoxin-like_dom"/>
</dbReference>
<evidence type="ECO:0000256" key="5">
    <source>
        <dbReference type="ARBA" id="ARBA00022729"/>
    </source>
</evidence>
<protein>
    <recommendedName>
        <fullName evidence="4 14">Protein disulfide-isomerase</fullName>
        <ecNumber evidence="4 14">5.3.4.1</ecNumber>
    </recommendedName>
</protein>
<comment type="catalytic activity">
    <reaction evidence="1 14">
        <text>Catalyzes the rearrangement of -S-S- bonds in proteins.</text>
        <dbReference type="EC" id="5.3.4.1"/>
    </reaction>
</comment>
<keyword evidence="7" id="KW-0256">Endoplasmic reticulum</keyword>
<evidence type="ECO:0000256" key="3">
    <source>
        <dbReference type="ARBA" id="ARBA00006347"/>
    </source>
</evidence>
<dbReference type="InterPro" id="IPR017937">
    <property type="entry name" value="Thioredoxin_CS"/>
</dbReference>
<dbReference type="InterPro" id="IPR036249">
    <property type="entry name" value="Thioredoxin-like_sf"/>
</dbReference>
<feature type="signal peptide" evidence="14">
    <location>
        <begin position="1"/>
        <end position="27"/>
    </location>
</feature>
<dbReference type="PANTHER" id="PTHR18929">
    <property type="entry name" value="PROTEIN DISULFIDE ISOMERASE"/>
    <property type="match status" value="1"/>
</dbReference>
<dbReference type="InterPro" id="IPR013766">
    <property type="entry name" value="Thioredoxin_domain"/>
</dbReference>
<feature type="domain" description="Thioredoxin" evidence="15">
    <location>
        <begin position="357"/>
        <end position="485"/>
    </location>
</feature>
<name>A0A3P6EBX4_BRAOL</name>
<evidence type="ECO:0000256" key="11">
    <source>
        <dbReference type="ARBA" id="ARBA00023284"/>
    </source>
</evidence>
<evidence type="ECO:0000256" key="2">
    <source>
        <dbReference type="ARBA" id="ARBA00004319"/>
    </source>
</evidence>
<dbReference type="GO" id="GO:0034976">
    <property type="term" value="P:response to endoplasmic reticulum stress"/>
    <property type="evidence" value="ECO:0007669"/>
    <property type="project" value="UniProtKB-ARBA"/>
</dbReference>
<organism evidence="16">
    <name type="scientific">Brassica oleracea</name>
    <name type="common">Wild cabbage</name>
    <dbReference type="NCBI Taxonomy" id="3712"/>
    <lineage>
        <taxon>Eukaryota</taxon>
        <taxon>Viridiplantae</taxon>
        <taxon>Streptophyta</taxon>
        <taxon>Embryophyta</taxon>
        <taxon>Tracheophyta</taxon>
        <taxon>Spermatophyta</taxon>
        <taxon>Magnoliopsida</taxon>
        <taxon>eudicotyledons</taxon>
        <taxon>Gunneridae</taxon>
        <taxon>Pentapetalae</taxon>
        <taxon>rosids</taxon>
        <taxon>malvids</taxon>
        <taxon>Brassicales</taxon>
        <taxon>Brassicaceae</taxon>
        <taxon>Brassiceae</taxon>
        <taxon>Brassica</taxon>
    </lineage>
</organism>
<evidence type="ECO:0000256" key="7">
    <source>
        <dbReference type="ARBA" id="ARBA00022824"/>
    </source>
</evidence>
<evidence type="ECO:0000256" key="10">
    <source>
        <dbReference type="ARBA" id="ARBA00023235"/>
    </source>
</evidence>
<evidence type="ECO:0000256" key="14">
    <source>
        <dbReference type="RuleBase" id="RU361130"/>
    </source>
</evidence>
<dbReference type="SUPFAM" id="SSF52833">
    <property type="entry name" value="Thioredoxin-like"/>
    <property type="match status" value="4"/>
</dbReference>
<dbReference type="InterPro" id="IPR005792">
    <property type="entry name" value="Prot_disulphide_isomerase"/>
</dbReference>
<feature type="disulfide bond" description="Redox-active" evidence="12">
    <location>
        <begin position="407"/>
        <end position="410"/>
    </location>
</feature>
<dbReference type="EC" id="5.3.4.1" evidence="4 14"/>
<feature type="chain" id="PRO_5017845723" description="Protein disulfide-isomerase" evidence="14">
    <location>
        <begin position="28"/>
        <end position="504"/>
    </location>
</feature>
<dbReference type="AlphaFoldDB" id="A0A3P6EBX4"/>
<dbReference type="CDD" id="cd02982">
    <property type="entry name" value="PDI_b'_family"/>
    <property type="match status" value="1"/>
</dbReference>
<dbReference type="Pfam" id="PF13848">
    <property type="entry name" value="Thioredoxin_6"/>
    <property type="match status" value="1"/>
</dbReference>
<feature type="disulfide bond" description="Redox-active" evidence="12">
    <location>
        <begin position="63"/>
        <end position="66"/>
    </location>
</feature>
<dbReference type="FunFam" id="3.40.30.10:FF:000143">
    <property type="entry name" value="Protein disulfide-isomerase"/>
    <property type="match status" value="1"/>
</dbReference>
<feature type="domain" description="Thioredoxin" evidence="15">
    <location>
        <begin position="14"/>
        <end position="145"/>
    </location>
</feature>
<dbReference type="CDD" id="cd02961">
    <property type="entry name" value="PDI_a_family"/>
    <property type="match status" value="1"/>
</dbReference>
<dbReference type="GO" id="GO:0005788">
    <property type="term" value="C:endoplasmic reticulum lumen"/>
    <property type="evidence" value="ECO:0007669"/>
    <property type="project" value="UniProtKB-SubCell"/>
</dbReference>
<evidence type="ECO:0000256" key="8">
    <source>
        <dbReference type="ARBA" id="ARBA00023157"/>
    </source>
</evidence>
<dbReference type="GO" id="GO:0006457">
    <property type="term" value="P:protein folding"/>
    <property type="evidence" value="ECO:0007669"/>
    <property type="project" value="TreeGrafter"/>
</dbReference>
<proteinExistence type="inferred from homology"/>
<comment type="subcellular location">
    <subcellularLocation>
        <location evidence="2">Endoplasmic reticulum lumen</location>
    </subcellularLocation>
</comment>
<dbReference type="Pfam" id="PF00085">
    <property type="entry name" value="Thioredoxin"/>
    <property type="match status" value="2"/>
</dbReference>
<keyword evidence="6" id="KW-0677">Repeat</keyword>
<dbReference type="FunFam" id="3.40.30.10:FF:000152">
    <property type="entry name" value="Protein disulfide-isomerase"/>
    <property type="match status" value="1"/>
</dbReference>
<dbReference type="FunFam" id="3.40.30.10:FF:000184">
    <property type="entry name" value="Protein disulfide-isomerase"/>
    <property type="match status" value="1"/>
</dbReference>
<evidence type="ECO:0000259" key="15">
    <source>
        <dbReference type="PROSITE" id="PS51352"/>
    </source>
</evidence>